<dbReference type="RefSeq" id="WP_147257460.1">
    <property type="nucleotide sequence ID" value="NZ_VIWU01000001.1"/>
</dbReference>
<keyword evidence="1" id="KW-0472">Membrane</keyword>
<proteinExistence type="predicted"/>
<gene>
    <name evidence="2" type="ORF">FHX44_114372</name>
</gene>
<dbReference type="InterPro" id="IPR010390">
    <property type="entry name" value="ABC-2_transporter-like"/>
</dbReference>
<sequence length="266" mass="28375">MADLGVHLRILGSRVRSQLAYPVSFGLDALGQAIAQANELAVILIVFAQVESLGGFNRDEVLLIYGFAGISFGLADLAVGQLDDLPRWIRTGELDVLLARPLGLLPQLMTSDLQLRRLGRAAVGAIVLAVVLAHGEVEPTPQNALLVLCTPLVGATITSAIWVATCSVSFWVVEGREVANAFTYGSQLTTAYPITVFGPWLRRLLCYAVPSAFVAYFPALALLDRPDPLGLPHALRYAAPLVAVVAVLVAALVWRAAIRHYQGAGS</sequence>
<keyword evidence="1" id="KW-1133">Transmembrane helix</keyword>
<dbReference type="PANTHER" id="PTHR36833:SF1">
    <property type="entry name" value="INTEGRAL MEMBRANE TRANSPORT PROTEIN"/>
    <property type="match status" value="1"/>
</dbReference>
<dbReference type="AlphaFoldDB" id="A0A561SUB0"/>
<dbReference type="EMBL" id="VIWU01000001">
    <property type="protein sequence ID" value="TWF78449.1"/>
    <property type="molecule type" value="Genomic_DNA"/>
</dbReference>
<name>A0A561SUB0_9PSEU</name>
<evidence type="ECO:0000256" key="1">
    <source>
        <dbReference type="SAM" id="Phobius"/>
    </source>
</evidence>
<comment type="caution">
    <text evidence="2">The sequence shown here is derived from an EMBL/GenBank/DDBJ whole genome shotgun (WGS) entry which is preliminary data.</text>
</comment>
<feature type="transmembrane region" description="Helical" evidence="1">
    <location>
        <begin position="235"/>
        <end position="254"/>
    </location>
</feature>
<dbReference type="Pfam" id="PF06182">
    <property type="entry name" value="ABC2_membrane_6"/>
    <property type="match status" value="1"/>
</dbReference>
<keyword evidence="3" id="KW-1185">Reference proteome</keyword>
<dbReference type="OrthoDB" id="9788195at2"/>
<evidence type="ECO:0000313" key="3">
    <source>
        <dbReference type="Proteomes" id="UP000321261"/>
    </source>
</evidence>
<feature type="transmembrane region" description="Helical" evidence="1">
    <location>
        <begin position="204"/>
        <end position="223"/>
    </location>
</feature>
<dbReference type="PANTHER" id="PTHR36833">
    <property type="entry name" value="SLR0610 PROTEIN-RELATED"/>
    <property type="match status" value="1"/>
</dbReference>
<dbReference type="Proteomes" id="UP000321261">
    <property type="component" value="Unassembled WGS sequence"/>
</dbReference>
<reference evidence="2 3" key="1">
    <citation type="submission" date="2019-06" db="EMBL/GenBank/DDBJ databases">
        <title>Sequencing the genomes of 1000 actinobacteria strains.</title>
        <authorList>
            <person name="Klenk H.-P."/>
        </authorList>
    </citation>
    <scope>NUCLEOTIDE SEQUENCE [LARGE SCALE GENOMIC DNA]</scope>
    <source>
        <strain evidence="2 3">DSM 45671</strain>
    </source>
</reference>
<feature type="transmembrane region" description="Helical" evidence="1">
    <location>
        <begin position="118"/>
        <end position="137"/>
    </location>
</feature>
<accession>A0A561SUB0</accession>
<keyword evidence="1" id="KW-0812">Transmembrane</keyword>
<evidence type="ECO:0000313" key="2">
    <source>
        <dbReference type="EMBL" id="TWF78449.1"/>
    </source>
</evidence>
<organism evidence="2 3">
    <name type="scientific">Pseudonocardia hierapolitana</name>
    <dbReference type="NCBI Taxonomy" id="1128676"/>
    <lineage>
        <taxon>Bacteria</taxon>
        <taxon>Bacillati</taxon>
        <taxon>Actinomycetota</taxon>
        <taxon>Actinomycetes</taxon>
        <taxon>Pseudonocardiales</taxon>
        <taxon>Pseudonocardiaceae</taxon>
        <taxon>Pseudonocardia</taxon>
    </lineage>
</organism>
<protein>
    <submittedName>
        <fullName evidence="2">ABC-2 type transport system permease protein</fullName>
    </submittedName>
</protein>
<feature type="transmembrane region" description="Helical" evidence="1">
    <location>
        <begin position="144"/>
        <end position="172"/>
    </location>
</feature>